<dbReference type="GO" id="GO:0016747">
    <property type="term" value="F:acyltransferase activity, transferring groups other than amino-acyl groups"/>
    <property type="evidence" value="ECO:0007669"/>
    <property type="project" value="InterPro"/>
</dbReference>
<dbReference type="InterPro" id="IPR000182">
    <property type="entry name" value="GNAT_dom"/>
</dbReference>
<comment type="caution">
    <text evidence="2">The sequence shown here is derived from an EMBL/GenBank/DDBJ whole genome shotgun (WGS) entry which is preliminary data.</text>
</comment>
<evidence type="ECO:0000313" key="2">
    <source>
        <dbReference type="EMBL" id="NBE53622.1"/>
    </source>
</evidence>
<dbReference type="PANTHER" id="PTHR43792:SF13">
    <property type="entry name" value="ACETYLTRANSFERASE"/>
    <property type="match status" value="1"/>
</dbReference>
<organism evidence="2 3">
    <name type="scientific">Streptomyces boluensis</name>
    <dbReference type="NCBI Taxonomy" id="1775135"/>
    <lineage>
        <taxon>Bacteria</taxon>
        <taxon>Bacillati</taxon>
        <taxon>Actinomycetota</taxon>
        <taxon>Actinomycetes</taxon>
        <taxon>Kitasatosporales</taxon>
        <taxon>Streptomycetaceae</taxon>
        <taxon>Streptomyces</taxon>
    </lineage>
</organism>
<evidence type="ECO:0000313" key="3">
    <source>
        <dbReference type="Proteomes" id="UP000598297"/>
    </source>
</evidence>
<evidence type="ECO:0000259" key="1">
    <source>
        <dbReference type="PROSITE" id="PS51186"/>
    </source>
</evidence>
<dbReference type="Proteomes" id="UP000598297">
    <property type="component" value="Unassembled WGS sequence"/>
</dbReference>
<dbReference type="InterPro" id="IPR016181">
    <property type="entry name" value="Acyl_CoA_acyltransferase"/>
</dbReference>
<feature type="domain" description="N-acetyltransferase" evidence="1">
    <location>
        <begin position="18"/>
        <end position="183"/>
    </location>
</feature>
<dbReference type="CDD" id="cd04301">
    <property type="entry name" value="NAT_SF"/>
    <property type="match status" value="1"/>
</dbReference>
<gene>
    <name evidence="2" type="ORF">GUY60_19790</name>
</gene>
<protein>
    <submittedName>
        <fullName evidence="2">GNAT family N-acetyltransferase</fullName>
    </submittedName>
</protein>
<accession>A0A964URV3</accession>
<sequence>MADESDRRRPLTRSPKRVRLVELSGEAMSALLDGDLSRAGRTAGLSLTEYFVTDSARWLWRYRLAQMAADPERARWMVRQAVVGDGGLAVGHAGFHGPPDEAGMVEVGYSVAPEFRRRGYARATLVELLCRAAAEPTVTTVRAAISPGNAASLATVSGFGFVEVGEQWDDEDGRELVFEVPARRGVPAE</sequence>
<reference evidence="2" key="1">
    <citation type="submission" date="2020-01" db="EMBL/GenBank/DDBJ databases">
        <title>Whole-genome analyses of novel actinobacteria.</title>
        <authorList>
            <person name="Sahin N."/>
        </authorList>
    </citation>
    <scope>NUCLEOTIDE SEQUENCE</scope>
    <source>
        <strain evidence="2">YC537</strain>
    </source>
</reference>
<dbReference type="Gene3D" id="3.40.630.30">
    <property type="match status" value="1"/>
</dbReference>
<dbReference type="PROSITE" id="PS51186">
    <property type="entry name" value="GNAT"/>
    <property type="match status" value="1"/>
</dbReference>
<dbReference type="OrthoDB" id="3402863at2"/>
<keyword evidence="3" id="KW-1185">Reference proteome</keyword>
<proteinExistence type="predicted"/>
<name>A0A964URV3_9ACTN</name>
<dbReference type="InterPro" id="IPR051531">
    <property type="entry name" value="N-acetyltransferase"/>
</dbReference>
<dbReference type="PANTHER" id="PTHR43792">
    <property type="entry name" value="GNAT FAMILY, PUTATIVE (AFU_ORTHOLOGUE AFUA_3G00765)-RELATED-RELATED"/>
    <property type="match status" value="1"/>
</dbReference>
<dbReference type="SUPFAM" id="SSF55729">
    <property type="entry name" value="Acyl-CoA N-acyltransferases (Nat)"/>
    <property type="match status" value="1"/>
</dbReference>
<dbReference type="EMBL" id="JAAAHS010000153">
    <property type="protein sequence ID" value="NBE53622.1"/>
    <property type="molecule type" value="Genomic_DNA"/>
</dbReference>
<dbReference type="AlphaFoldDB" id="A0A964URV3"/>
<dbReference type="Pfam" id="PF13302">
    <property type="entry name" value="Acetyltransf_3"/>
    <property type="match status" value="1"/>
</dbReference>